<dbReference type="InterPro" id="IPR002078">
    <property type="entry name" value="Sigma_54_int"/>
</dbReference>
<evidence type="ECO:0000313" key="3">
    <source>
        <dbReference type="Proteomes" id="UP000007519"/>
    </source>
</evidence>
<dbReference type="EMBL" id="CP002831">
    <property type="protein sequence ID" value="AFC23985.1"/>
    <property type="molecule type" value="Genomic_DNA"/>
</dbReference>
<reference evidence="2 3" key="1">
    <citation type="journal article" date="2012" name="Stand. Genomic Sci.">
        <title>Complete genome sequencing and analysis of Saprospira grandis str. Lewin, a predatory marine bacterium.</title>
        <authorList>
            <person name="Saw J.H."/>
            <person name="Yuryev A."/>
            <person name="Kanbe M."/>
            <person name="Hou S."/>
            <person name="Young A.G."/>
            <person name="Aizawa S."/>
            <person name="Alam M."/>
        </authorList>
    </citation>
    <scope>NUCLEOTIDE SEQUENCE [LARGE SCALE GENOMIC DNA]</scope>
    <source>
        <strain evidence="2 3">Lewin</strain>
    </source>
</reference>
<protein>
    <submittedName>
        <fullName evidence="2">Type 4 fimbriae expression regulatory protein PilR</fullName>
    </submittedName>
</protein>
<dbReference type="eggNOG" id="COG3283">
    <property type="taxonomic scope" value="Bacteria"/>
</dbReference>
<evidence type="ECO:0000313" key="2">
    <source>
        <dbReference type="EMBL" id="AFC23985.1"/>
    </source>
</evidence>
<dbReference type="Gene3D" id="3.40.50.300">
    <property type="entry name" value="P-loop containing nucleotide triphosphate hydrolases"/>
    <property type="match status" value="1"/>
</dbReference>
<keyword evidence="3" id="KW-1185">Reference proteome</keyword>
<dbReference type="SUPFAM" id="SSF52540">
    <property type="entry name" value="P-loop containing nucleoside triphosphate hydrolases"/>
    <property type="match status" value="1"/>
</dbReference>
<dbReference type="OrthoDB" id="1422935at2"/>
<dbReference type="AlphaFoldDB" id="H6L571"/>
<dbReference type="HOGENOM" id="CLU_927160_0_0_10"/>
<evidence type="ECO:0000259" key="1">
    <source>
        <dbReference type="Pfam" id="PF14532"/>
    </source>
</evidence>
<organism evidence="2 3">
    <name type="scientific">Saprospira grandis (strain Lewin)</name>
    <dbReference type="NCBI Taxonomy" id="984262"/>
    <lineage>
        <taxon>Bacteria</taxon>
        <taxon>Pseudomonadati</taxon>
        <taxon>Bacteroidota</taxon>
        <taxon>Saprospiria</taxon>
        <taxon>Saprospirales</taxon>
        <taxon>Saprospiraceae</taxon>
        <taxon>Saprospira</taxon>
    </lineage>
</organism>
<accession>H6L571</accession>
<dbReference type="CDD" id="cd00009">
    <property type="entry name" value="AAA"/>
    <property type="match status" value="1"/>
</dbReference>
<feature type="domain" description="Sigma-54 factor interaction" evidence="1">
    <location>
        <begin position="15"/>
        <end position="155"/>
    </location>
</feature>
<dbReference type="GO" id="GO:0005524">
    <property type="term" value="F:ATP binding"/>
    <property type="evidence" value="ECO:0007669"/>
    <property type="project" value="InterPro"/>
</dbReference>
<dbReference type="Pfam" id="PF14532">
    <property type="entry name" value="Sigma54_activ_2"/>
    <property type="match status" value="1"/>
</dbReference>
<dbReference type="STRING" id="984262.SGRA_1250"/>
<proteinExistence type="predicted"/>
<dbReference type="RefSeq" id="WP_015691630.1">
    <property type="nucleotide sequence ID" value="NC_016940.1"/>
</dbReference>
<gene>
    <name evidence="2" type="ordered locus">SGRA_1250</name>
</gene>
<name>H6L571_SAPGL</name>
<dbReference type="InterPro" id="IPR027417">
    <property type="entry name" value="P-loop_NTPase"/>
</dbReference>
<dbReference type="Proteomes" id="UP000007519">
    <property type="component" value="Chromosome"/>
</dbReference>
<dbReference type="KEGG" id="sgn:SGRA_1250"/>
<sequence length="300" mass="34865">MKVSIDKQHAKRKAAIQKLNNYLENPGRFSILILGKTGTGKTFWLEQFAEKKGIEVIMVKGRLTEETKDFWAHILKKAHQKILLIKDVEYLSKKSQELLFEGLSTKDGKFGLAEKEYEVRVVFSSSKPIANLRDSRQYLSNHFFDRIAQLVVEFPSFDSCSAKIVEDFKVSWKKFGFKKAPYPKVLEDFLKEKGHSFNGNFRDLDKLCISWDQSYRDILAEKEVDDKHLAQEVIAGFKKYNHFPESKETGIYEFSIEDKSADELIRNFKAKLKYWAVEKYGTLQKAGEALGVSHRTLERW</sequence>
<dbReference type="GO" id="GO:0006355">
    <property type="term" value="P:regulation of DNA-templated transcription"/>
    <property type="evidence" value="ECO:0007669"/>
    <property type="project" value="InterPro"/>
</dbReference>